<dbReference type="AlphaFoldDB" id="A0A0F9YEJ7"/>
<evidence type="ECO:0000313" key="1">
    <source>
        <dbReference type="EMBL" id="KKO02869.1"/>
    </source>
</evidence>
<name>A0A0F9YEJ7_9ZZZZ</name>
<dbReference type="EMBL" id="LAZR01000029">
    <property type="protein sequence ID" value="KKO02869.1"/>
    <property type="molecule type" value="Genomic_DNA"/>
</dbReference>
<proteinExistence type="predicted"/>
<sequence>MNFESIIKGRIASIITSLMFQDADYLVVNYGHESIPDRLVQLGVSKDGKAAEVLLTSPSFIVMNKKDRSVNLLQIRYQGEGASGRNIIWRYEKMQRYWPGSHLLLVRPRKPYFFIMTVTKNGPKPIPLIDSKIFNVDKGIVLKFGQFVKKFLS</sequence>
<comment type="caution">
    <text evidence="1">The sequence shown here is derived from an EMBL/GenBank/DDBJ whole genome shotgun (WGS) entry which is preliminary data.</text>
</comment>
<protein>
    <submittedName>
        <fullName evidence="1">Uncharacterized protein</fullName>
    </submittedName>
</protein>
<accession>A0A0F9YEJ7</accession>
<gene>
    <name evidence="1" type="ORF">LCGC14_0103190</name>
</gene>
<reference evidence="1" key="1">
    <citation type="journal article" date="2015" name="Nature">
        <title>Complex archaea that bridge the gap between prokaryotes and eukaryotes.</title>
        <authorList>
            <person name="Spang A."/>
            <person name="Saw J.H."/>
            <person name="Jorgensen S.L."/>
            <person name="Zaremba-Niedzwiedzka K."/>
            <person name="Martijn J."/>
            <person name="Lind A.E."/>
            <person name="van Eijk R."/>
            <person name="Schleper C."/>
            <person name="Guy L."/>
            <person name="Ettema T.J."/>
        </authorList>
    </citation>
    <scope>NUCLEOTIDE SEQUENCE</scope>
</reference>
<organism evidence="1">
    <name type="scientific">marine sediment metagenome</name>
    <dbReference type="NCBI Taxonomy" id="412755"/>
    <lineage>
        <taxon>unclassified sequences</taxon>
        <taxon>metagenomes</taxon>
        <taxon>ecological metagenomes</taxon>
    </lineage>
</organism>